<sequence>MWQSSGAFCNMPTIRTRYGDGDTFDVTEYAICPLIVPVIPRDLVFRVLPRPVHGDTGRSLQPDPN</sequence>
<dbReference type="EMBL" id="JAIWYP010000005">
    <property type="protein sequence ID" value="KAH3816708.1"/>
    <property type="molecule type" value="Genomic_DNA"/>
</dbReference>
<reference evidence="1" key="1">
    <citation type="journal article" date="2019" name="bioRxiv">
        <title>The Genome of the Zebra Mussel, Dreissena polymorpha: A Resource for Invasive Species Research.</title>
        <authorList>
            <person name="McCartney M.A."/>
            <person name="Auch B."/>
            <person name="Kono T."/>
            <person name="Mallez S."/>
            <person name="Zhang Y."/>
            <person name="Obille A."/>
            <person name="Becker A."/>
            <person name="Abrahante J.E."/>
            <person name="Garbe J."/>
            <person name="Badalamenti J.P."/>
            <person name="Herman A."/>
            <person name="Mangelson H."/>
            <person name="Liachko I."/>
            <person name="Sullivan S."/>
            <person name="Sone E.D."/>
            <person name="Koren S."/>
            <person name="Silverstein K.A.T."/>
            <person name="Beckman K.B."/>
            <person name="Gohl D.M."/>
        </authorList>
    </citation>
    <scope>NUCLEOTIDE SEQUENCE</scope>
    <source>
        <strain evidence="1">Duluth1</strain>
        <tissue evidence="1">Whole animal</tissue>
    </source>
</reference>
<keyword evidence="2" id="KW-1185">Reference proteome</keyword>
<evidence type="ECO:0000313" key="1">
    <source>
        <dbReference type="EMBL" id="KAH3816708.1"/>
    </source>
</evidence>
<comment type="caution">
    <text evidence="1">The sequence shown here is derived from an EMBL/GenBank/DDBJ whole genome shotgun (WGS) entry which is preliminary data.</text>
</comment>
<dbReference type="Proteomes" id="UP000828390">
    <property type="component" value="Unassembled WGS sequence"/>
</dbReference>
<dbReference type="AlphaFoldDB" id="A0A9D4JQ19"/>
<organism evidence="1 2">
    <name type="scientific">Dreissena polymorpha</name>
    <name type="common">Zebra mussel</name>
    <name type="synonym">Mytilus polymorpha</name>
    <dbReference type="NCBI Taxonomy" id="45954"/>
    <lineage>
        <taxon>Eukaryota</taxon>
        <taxon>Metazoa</taxon>
        <taxon>Spiralia</taxon>
        <taxon>Lophotrochozoa</taxon>
        <taxon>Mollusca</taxon>
        <taxon>Bivalvia</taxon>
        <taxon>Autobranchia</taxon>
        <taxon>Heteroconchia</taxon>
        <taxon>Euheterodonta</taxon>
        <taxon>Imparidentia</taxon>
        <taxon>Neoheterodontei</taxon>
        <taxon>Myida</taxon>
        <taxon>Dreissenoidea</taxon>
        <taxon>Dreissenidae</taxon>
        <taxon>Dreissena</taxon>
    </lineage>
</organism>
<name>A0A9D4JQ19_DREPO</name>
<protein>
    <submittedName>
        <fullName evidence="1">Uncharacterized protein</fullName>
    </submittedName>
</protein>
<evidence type="ECO:0000313" key="2">
    <source>
        <dbReference type="Proteomes" id="UP000828390"/>
    </source>
</evidence>
<gene>
    <name evidence="1" type="ORF">DPMN_118229</name>
</gene>
<proteinExistence type="predicted"/>
<accession>A0A9D4JQ19</accession>
<reference evidence="1" key="2">
    <citation type="submission" date="2020-11" db="EMBL/GenBank/DDBJ databases">
        <authorList>
            <person name="McCartney M.A."/>
            <person name="Auch B."/>
            <person name="Kono T."/>
            <person name="Mallez S."/>
            <person name="Becker A."/>
            <person name="Gohl D.M."/>
            <person name="Silverstein K.A.T."/>
            <person name="Koren S."/>
            <person name="Bechman K.B."/>
            <person name="Herman A."/>
            <person name="Abrahante J.E."/>
            <person name="Garbe J."/>
        </authorList>
    </citation>
    <scope>NUCLEOTIDE SEQUENCE</scope>
    <source>
        <strain evidence="1">Duluth1</strain>
        <tissue evidence="1">Whole animal</tissue>
    </source>
</reference>